<dbReference type="EMBL" id="FZOL01000015">
    <property type="protein sequence ID" value="SNS78059.1"/>
    <property type="molecule type" value="Genomic_DNA"/>
</dbReference>
<keyword evidence="3" id="KW-1185">Reference proteome</keyword>
<gene>
    <name evidence="2" type="ORF">SAMN05444352_1152</name>
</gene>
<organism evidence="2 3">
    <name type="scientific">Pseudomonas japonica</name>
    <dbReference type="NCBI Taxonomy" id="256466"/>
    <lineage>
        <taxon>Bacteria</taxon>
        <taxon>Pseudomonadati</taxon>
        <taxon>Pseudomonadota</taxon>
        <taxon>Gammaproteobacteria</taxon>
        <taxon>Pseudomonadales</taxon>
        <taxon>Pseudomonadaceae</taxon>
        <taxon>Pseudomonas</taxon>
    </lineage>
</organism>
<dbReference type="OrthoDB" id="7020948at2"/>
<accession>A0A239H9I1</accession>
<evidence type="ECO:0000313" key="2">
    <source>
        <dbReference type="EMBL" id="SNS78059.1"/>
    </source>
</evidence>
<dbReference type="RefSeq" id="WP_042122406.1">
    <property type="nucleotide sequence ID" value="NZ_FZOL01000015.1"/>
</dbReference>
<dbReference type="AlphaFoldDB" id="A0A239H9I1"/>
<feature type="domain" description="DUF6957" evidence="1">
    <location>
        <begin position="21"/>
        <end position="131"/>
    </location>
</feature>
<reference evidence="3" key="1">
    <citation type="submission" date="2017-06" db="EMBL/GenBank/DDBJ databases">
        <authorList>
            <person name="Varghese N."/>
            <person name="Submissions S."/>
        </authorList>
    </citation>
    <scope>NUCLEOTIDE SEQUENCE [LARGE SCALE GENOMIC DNA]</scope>
    <source>
        <strain evidence="3">DSM 22348</strain>
    </source>
</reference>
<dbReference type="Proteomes" id="UP000198407">
    <property type="component" value="Unassembled WGS sequence"/>
</dbReference>
<name>A0A239H9I1_9PSED</name>
<evidence type="ECO:0000313" key="3">
    <source>
        <dbReference type="Proteomes" id="UP000198407"/>
    </source>
</evidence>
<evidence type="ECO:0000259" key="1">
    <source>
        <dbReference type="Pfam" id="PF22275"/>
    </source>
</evidence>
<sequence length="134" mass="14933">MATTLVEVTQFLYAGGEAAPGWHGPQDELISLANQAFPEKSFCLVKQWIIADLQLTQDEHQKLSSMGILPSVVYAHEVVRDSRNRFPPGHWVRTNFGVSHNPPCMFETNSTVYLLLGDGLRKQAALSTVFSFRA</sequence>
<dbReference type="Pfam" id="PF22275">
    <property type="entry name" value="DUF6957"/>
    <property type="match status" value="1"/>
</dbReference>
<proteinExistence type="predicted"/>
<dbReference type="InterPro" id="IPR054232">
    <property type="entry name" value="DUF6957"/>
</dbReference>
<protein>
    <recommendedName>
        <fullName evidence="1">DUF6957 domain-containing protein</fullName>
    </recommendedName>
</protein>